<gene>
    <name evidence="11" type="ORF">ElyMa_005470000</name>
</gene>
<dbReference type="InterPro" id="IPR028009">
    <property type="entry name" value="ESCO_Acetyltransf_dom"/>
</dbReference>
<dbReference type="Gene3D" id="3.40.630.30">
    <property type="match status" value="1"/>
</dbReference>
<dbReference type="GO" id="GO:0007064">
    <property type="term" value="P:mitotic sister chromatid cohesion"/>
    <property type="evidence" value="ECO:0007669"/>
    <property type="project" value="TreeGrafter"/>
</dbReference>
<dbReference type="AlphaFoldDB" id="A0AAV4EPT0"/>
<keyword evidence="3" id="KW-0808">Transferase</keyword>
<feature type="domain" description="N-acetyltransferase" evidence="10">
    <location>
        <begin position="70"/>
        <end position="246"/>
    </location>
</feature>
<evidence type="ECO:0000313" key="11">
    <source>
        <dbReference type="EMBL" id="GFR62924.1"/>
    </source>
</evidence>
<dbReference type="InterPro" id="IPR016181">
    <property type="entry name" value="Acyl_CoA_acyltransferase"/>
</dbReference>
<keyword evidence="6" id="KW-0862">Zinc</keyword>
<dbReference type="InterPro" id="IPR028005">
    <property type="entry name" value="AcTrfase_ESCO_Znf_dom"/>
</dbReference>
<organism evidence="11 12">
    <name type="scientific">Elysia marginata</name>
    <dbReference type="NCBI Taxonomy" id="1093978"/>
    <lineage>
        <taxon>Eukaryota</taxon>
        <taxon>Metazoa</taxon>
        <taxon>Spiralia</taxon>
        <taxon>Lophotrochozoa</taxon>
        <taxon>Mollusca</taxon>
        <taxon>Gastropoda</taxon>
        <taxon>Heterobranchia</taxon>
        <taxon>Euthyneura</taxon>
        <taxon>Panpulmonata</taxon>
        <taxon>Sacoglossa</taxon>
        <taxon>Placobranchoidea</taxon>
        <taxon>Plakobranchidae</taxon>
        <taxon>Elysia</taxon>
    </lineage>
</organism>
<evidence type="ECO:0000256" key="2">
    <source>
        <dbReference type="ARBA" id="ARBA00005816"/>
    </source>
</evidence>
<dbReference type="Proteomes" id="UP000762676">
    <property type="component" value="Unassembled WGS sequence"/>
</dbReference>
<dbReference type="Pfam" id="PF13878">
    <property type="entry name" value="zf-C2H2_3"/>
    <property type="match status" value="1"/>
</dbReference>
<evidence type="ECO:0000256" key="4">
    <source>
        <dbReference type="ARBA" id="ARBA00022723"/>
    </source>
</evidence>
<keyword evidence="8" id="KW-0131">Cell cycle</keyword>
<evidence type="ECO:0000256" key="9">
    <source>
        <dbReference type="ARBA" id="ARBA00023315"/>
    </source>
</evidence>
<accession>A0AAV4EPT0</accession>
<keyword evidence="5" id="KW-0863">Zinc-finger</keyword>
<dbReference type="PANTHER" id="PTHR45884">
    <property type="entry name" value="N-ACETYLTRANSFERASE ECO"/>
    <property type="match status" value="1"/>
</dbReference>
<evidence type="ECO:0000256" key="7">
    <source>
        <dbReference type="ARBA" id="ARBA00023242"/>
    </source>
</evidence>
<evidence type="ECO:0000256" key="6">
    <source>
        <dbReference type="ARBA" id="ARBA00022833"/>
    </source>
</evidence>
<dbReference type="PANTHER" id="PTHR45884:SF2">
    <property type="entry name" value="N-ACETYLTRANSFERASE ECO"/>
    <property type="match status" value="1"/>
</dbReference>
<comment type="caution">
    <text evidence="11">The sequence shown here is derived from an EMBL/GenBank/DDBJ whole genome shotgun (WGS) entry which is preliminary data.</text>
</comment>
<feature type="non-terminal residue" evidence="11">
    <location>
        <position position="1"/>
    </location>
</feature>
<dbReference type="PROSITE" id="PS51186">
    <property type="entry name" value="GNAT"/>
    <property type="match status" value="1"/>
</dbReference>
<evidence type="ECO:0000259" key="10">
    <source>
        <dbReference type="PROSITE" id="PS51186"/>
    </source>
</evidence>
<sequence>SHITKAVVASPKDPNQEQMILDAGQKKFGATQCPVCGMVYCHADPEDETAHSKFHKRLLEALKYPGWKNPRVVQEYPEDLGEVIMVMVDDPKHMRKKVDEVNQVMARELGFPENPNCFINRQQKVFLYVYEKEIAGCCVAEPIKEGYRILPGDMDTTESSGQRPWRSSDVPEPAYVGISRLWVASSRRKTGVATKLVDCVRQWFDYGTLTPHHRLAFSDPTPDGRKFAQKYMGSNTFLVYKYNSHL</sequence>
<dbReference type="EMBL" id="BMAT01010897">
    <property type="protein sequence ID" value="GFR62924.1"/>
    <property type="molecule type" value="Genomic_DNA"/>
</dbReference>
<proteinExistence type="inferred from homology"/>
<evidence type="ECO:0000256" key="1">
    <source>
        <dbReference type="ARBA" id="ARBA00004123"/>
    </source>
</evidence>
<dbReference type="GO" id="GO:0000785">
    <property type="term" value="C:chromatin"/>
    <property type="evidence" value="ECO:0007669"/>
    <property type="project" value="TreeGrafter"/>
</dbReference>
<keyword evidence="12" id="KW-1185">Reference proteome</keyword>
<dbReference type="SUPFAM" id="SSF55729">
    <property type="entry name" value="Acyl-CoA N-acyltransferases (Nat)"/>
    <property type="match status" value="1"/>
</dbReference>
<protein>
    <submittedName>
        <fullName evidence="11">N-acetyltransferase ESCO1</fullName>
    </submittedName>
</protein>
<comment type="similarity">
    <text evidence="2">Belongs to the acetyltransferase family. ECO subfamily.</text>
</comment>
<evidence type="ECO:0000256" key="8">
    <source>
        <dbReference type="ARBA" id="ARBA00023306"/>
    </source>
</evidence>
<dbReference type="InterPro" id="IPR000182">
    <property type="entry name" value="GNAT_dom"/>
</dbReference>
<comment type="subcellular location">
    <subcellularLocation>
        <location evidence="1">Nucleus</location>
    </subcellularLocation>
</comment>
<dbReference type="Pfam" id="PF13880">
    <property type="entry name" value="Acetyltransf_13"/>
    <property type="match status" value="1"/>
</dbReference>
<keyword evidence="9" id="KW-0012">Acyltransferase</keyword>
<keyword evidence="7" id="KW-0539">Nucleus</keyword>
<dbReference type="GO" id="GO:0061733">
    <property type="term" value="F:protein-lysine-acetyltransferase activity"/>
    <property type="evidence" value="ECO:0007669"/>
    <property type="project" value="TreeGrafter"/>
</dbReference>
<evidence type="ECO:0000256" key="3">
    <source>
        <dbReference type="ARBA" id="ARBA00022679"/>
    </source>
</evidence>
<dbReference type="GO" id="GO:0005634">
    <property type="term" value="C:nucleus"/>
    <property type="evidence" value="ECO:0007669"/>
    <property type="project" value="UniProtKB-SubCell"/>
</dbReference>
<evidence type="ECO:0000256" key="5">
    <source>
        <dbReference type="ARBA" id="ARBA00022771"/>
    </source>
</evidence>
<evidence type="ECO:0000313" key="12">
    <source>
        <dbReference type="Proteomes" id="UP000762676"/>
    </source>
</evidence>
<name>A0AAV4EPT0_9GAST</name>
<keyword evidence="4" id="KW-0479">Metal-binding</keyword>
<reference evidence="11 12" key="1">
    <citation type="journal article" date="2021" name="Elife">
        <title>Chloroplast acquisition without the gene transfer in kleptoplastic sea slugs, Plakobranchus ocellatus.</title>
        <authorList>
            <person name="Maeda T."/>
            <person name="Takahashi S."/>
            <person name="Yoshida T."/>
            <person name="Shimamura S."/>
            <person name="Takaki Y."/>
            <person name="Nagai Y."/>
            <person name="Toyoda A."/>
            <person name="Suzuki Y."/>
            <person name="Arimoto A."/>
            <person name="Ishii H."/>
            <person name="Satoh N."/>
            <person name="Nishiyama T."/>
            <person name="Hasebe M."/>
            <person name="Maruyama T."/>
            <person name="Minagawa J."/>
            <person name="Obokata J."/>
            <person name="Shigenobu S."/>
        </authorList>
    </citation>
    <scope>NUCLEOTIDE SEQUENCE [LARGE SCALE GENOMIC DNA]</scope>
</reference>
<dbReference type="GO" id="GO:0008270">
    <property type="term" value="F:zinc ion binding"/>
    <property type="evidence" value="ECO:0007669"/>
    <property type="project" value="UniProtKB-KW"/>
</dbReference>